<evidence type="ECO:0000256" key="1">
    <source>
        <dbReference type="SAM" id="MobiDB-lite"/>
    </source>
</evidence>
<feature type="compositionally biased region" description="Basic residues" evidence="1">
    <location>
        <begin position="137"/>
        <end position="148"/>
    </location>
</feature>
<evidence type="ECO:0000313" key="2">
    <source>
        <dbReference type="EMBL" id="KAG2881388.1"/>
    </source>
</evidence>
<organism evidence="2 3">
    <name type="scientific">Phytophthora cactorum</name>
    <dbReference type="NCBI Taxonomy" id="29920"/>
    <lineage>
        <taxon>Eukaryota</taxon>
        <taxon>Sar</taxon>
        <taxon>Stramenopiles</taxon>
        <taxon>Oomycota</taxon>
        <taxon>Peronosporomycetes</taxon>
        <taxon>Peronosporales</taxon>
        <taxon>Peronosporaceae</taxon>
        <taxon>Phytophthora</taxon>
    </lineage>
</organism>
<protein>
    <submittedName>
        <fullName evidence="2">Uncharacterized protein</fullName>
    </submittedName>
</protein>
<feature type="compositionally biased region" description="Low complexity" evidence="1">
    <location>
        <begin position="79"/>
        <end position="94"/>
    </location>
</feature>
<accession>A0A8T1AFR8</accession>
<feature type="compositionally biased region" description="Basic residues" evidence="1">
    <location>
        <begin position="18"/>
        <end position="30"/>
    </location>
</feature>
<dbReference type="EMBL" id="RCMI01001772">
    <property type="protein sequence ID" value="KAG2881388.1"/>
    <property type="molecule type" value="Genomic_DNA"/>
</dbReference>
<proteinExistence type="predicted"/>
<reference evidence="2" key="1">
    <citation type="submission" date="2018-10" db="EMBL/GenBank/DDBJ databases">
        <title>Effector identification in a new, highly contiguous assembly of the strawberry crown rot pathogen Phytophthora cactorum.</title>
        <authorList>
            <person name="Armitage A.D."/>
            <person name="Nellist C.F."/>
            <person name="Bates H."/>
            <person name="Vickerstaff R.J."/>
            <person name="Harrison R.J."/>
        </authorList>
    </citation>
    <scope>NUCLEOTIDE SEQUENCE</scope>
    <source>
        <strain evidence="2">4032</strain>
    </source>
</reference>
<gene>
    <name evidence="2" type="ORF">PC115_g22250</name>
</gene>
<comment type="caution">
    <text evidence="2">The sequence shown here is derived from an EMBL/GenBank/DDBJ whole genome shotgun (WGS) entry which is preliminary data.</text>
</comment>
<feature type="region of interest" description="Disordered" evidence="1">
    <location>
        <begin position="1"/>
        <end position="39"/>
    </location>
</feature>
<evidence type="ECO:0000313" key="3">
    <source>
        <dbReference type="Proteomes" id="UP000774804"/>
    </source>
</evidence>
<feature type="compositionally biased region" description="Basic and acidic residues" evidence="1">
    <location>
        <begin position="54"/>
        <end position="63"/>
    </location>
</feature>
<dbReference type="Proteomes" id="UP000774804">
    <property type="component" value="Unassembled WGS sequence"/>
</dbReference>
<dbReference type="AlphaFoldDB" id="A0A8T1AFR8"/>
<feature type="region of interest" description="Disordered" evidence="1">
    <location>
        <begin position="128"/>
        <end position="148"/>
    </location>
</feature>
<name>A0A8T1AFR8_9STRA</name>
<feature type="region of interest" description="Disordered" evidence="1">
    <location>
        <begin position="54"/>
        <end position="116"/>
    </location>
</feature>
<sequence>MHRNRVRPAADTPTHPPPPRHRARISKIHHSYPTPIRSWGRRVPLLARCENFRTEEGIEEAKHQRTLTASRSHRAATPDSSGESSEVSEASVESDGGDPPDALDSPDVTTPAGLGAVQNVVQQTLISVSWNNTGGQGRHRCHRRRDPV</sequence>